<protein>
    <recommendedName>
        <fullName evidence="4">MD-2-related lipid-recognition domain-containing protein</fullName>
    </recommendedName>
</protein>
<evidence type="ECO:0000313" key="2">
    <source>
        <dbReference type="EMBL" id="RIB10812.1"/>
    </source>
</evidence>
<dbReference type="Proteomes" id="UP000266673">
    <property type="component" value="Unassembled WGS sequence"/>
</dbReference>
<accession>A0A397UKM2</accession>
<feature type="chain" id="PRO_5017330934" description="MD-2-related lipid-recognition domain-containing protein" evidence="1">
    <location>
        <begin position="21"/>
        <end position="150"/>
    </location>
</feature>
<reference evidence="2 3" key="1">
    <citation type="submission" date="2018-06" db="EMBL/GenBank/DDBJ databases">
        <title>Comparative genomics reveals the genomic features of Rhizophagus irregularis, R. cerebriforme, R. diaphanum and Gigaspora rosea, and their symbiotic lifestyle signature.</title>
        <authorList>
            <person name="Morin E."/>
            <person name="San Clemente H."/>
            <person name="Chen E.C.H."/>
            <person name="De La Providencia I."/>
            <person name="Hainaut M."/>
            <person name="Kuo A."/>
            <person name="Kohler A."/>
            <person name="Murat C."/>
            <person name="Tang N."/>
            <person name="Roy S."/>
            <person name="Loubradou J."/>
            <person name="Henrissat B."/>
            <person name="Grigoriev I.V."/>
            <person name="Corradi N."/>
            <person name="Roux C."/>
            <person name="Martin F.M."/>
        </authorList>
    </citation>
    <scope>NUCLEOTIDE SEQUENCE [LARGE SCALE GENOMIC DNA]</scope>
    <source>
        <strain evidence="2 3">DAOM 194757</strain>
    </source>
</reference>
<sequence length="150" mass="17165">MMKNFIFTFILFAIILTVNAVLFQLNKRRNFISCPPNYQGFNVTFSPNSFPQKPEVEYNVSGILTHNITKDRTVLGIWYTDSSKSFGLGDTYFQNFTKSYKAKPPFVITASEIAPELPIHFFIQISVADPANEPNKYIIYACTEIDMINL</sequence>
<organism evidence="2 3">
    <name type="scientific">Gigaspora rosea</name>
    <dbReference type="NCBI Taxonomy" id="44941"/>
    <lineage>
        <taxon>Eukaryota</taxon>
        <taxon>Fungi</taxon>
        <taxon>Fungi incertae sedis</taxon>
        <taxon>Mucoromycota</taxon>
        <taxon>Glomeromycotina</taxon>
        <taxon>Glomeromycetes</taxon>
        <taxon>Diversisporales</taxon>
        <taxon>Gigasporaceae</taxon>
        <taxon>Gigaspora</taxon>
    </lineage>
</organism>
<evidence type="ECO:0000256" key="1">
    <source>
        <dbReference type="SAM" id="SignalP"/>
    </source>
</evidence>
<comment type="caution">
    <text evidence="2">The sequence shown here is derived from an EMBL/GenBank/DDBJ whole genome shotgun (WGS) entry which is preliminary data.</text>
</comment>
<evidence type="ECO:0008006" key="4">
    <source>
        <dbReference type="Google" id="ProtNLM"/>
    </source>
</evidence>
<keyword evidence="3" id="KW-1185">Reference proteome</keyword>
<name>A0A397UKM2_9GLOM</name>
<gene>
    <name evidence="2" type="ORF">C2G38_2205154</name>
</gene>
<keyword evidence="1" id="KW-0732">Signal</keyword>
<dbReference type="EMBL" id="QKWP01001208">
    <property type="protein sequence ID" value="RIB10812.1"/>
    <property type="molecule type" value="Genomic_DNA"/>
</dbReference>
<feature type="signal peptide" evidence="1">
    <location>
        <begin position="1"/>
        <end position="20"/>
    </location>
</feature>
<proteinExistence type="predicted"/>
<evidence type="ECO:0000313" key="3">
    <source>
        <dbReference type="Proteomes" id="UP000266673"/>
    </source>
</evidence>
<dbReference type="AlphaFoldDB" id="A0A397UKM2"/>